<accession>A0A843VGU2</accession>
<dbReference type="EMBL" id="NMUH01002120">
    <property type="protein sequence ID" value="MQL97942.1"/>
    <property type="molecule type" value="Genomic_DNA"/>
</dbReference>
<feature type="non-terminal residue" evidence="3">
    <location>
        <position position="234"/>
    </location>
</feature>
<feature type="compositionally biased region" description="Pro residues" evidence="1">
    <location>
        <begin position="119"/>
        <end position="128"/>
    </location>
</feature>
<feature type="region of interest" description="Disordered" evidence="1">
    <location>
        <begin position="112"/>
        <end position="234"/>
    </location>
</feature>
<evidence type="ECO:0000256" key="2">
    <source>
        <dbReference type="SAM" id="Phobius"/>
    </source>
</evidence>
<evidence type="ECO:0000256" key="1">
    <source>
        <dbReference type="SAM" id="MobiDB-lite"/>
    </source>
</evidence>
<name>A0A843VGU2_COLES</name>
<reference evidence="3" key="1">
    <citation type="submission" date="2017-07" db="EMBL/GenBank/DDBJ databases">
        <title>Taro Niue Genome Assembly and Annotation.</title>
        <authorList>
            <person name="Atibalentja N."/>
            <person name="Keating K."/>
            <person name="Fields C.J."/>
        </authorList>
    </citation>
    <scope>NUCLEOTIDE SEQUENCE</scope>
    <source>
        <strain evidence="3">Niue_2</strain>
        <tissue evidence="3">Leaf</tissue>
    </source>
</reference>
<organism evidence="3 4">
    <name type="scientific">Colocasia esculenta</name>
    <name type="common">Wild taro</name>
    <name type="synonym">Arum esculentum</name>
    <dbReference type="NCBI Taxonomy" id="4460"/>
    <lineage>
        <taxon>Eukaryota</taxon>
        <taxon>Viridiplantae</taxon>
        <taxon>Streptophyta</taxon>
        <taxon>Embryophyta</taxon>
        <taxon>Tracheophyta</taxon>
        <taxon>Spermatophyta</taxon>
        <taxon>Magnoliopsida</taxon>
        <taxon>Liliopsida</taxon>
        <taxon>Araceae</taxon>
        <taxon>Aroideae</taxon>
        <taxon>Colocasieae</taxon>
        <taxon>Colocasia</taxon>
    </lineage>
</organism>
<keyword evidence="4" id="KW-1185">Reference proteome</keyword>
<dbReference type="AlphaFoldDB" id="A0A843VGU2"/>
<sequence length="234" mass="24321">GQTREQPFSLLFLLFFSFSIFVRFHSFRWLTGARGKTLVREAELDRAENNGSGGGFREEASKGLAQIEVWQDFLHTSEALLFLPFRVSTRGLAGQDSGNRLVTGNADLGSLQQLSTPAPLAPTPPVPRVPAAGPQGPSFEDSGPSEAVKEVRPSGPVVEESGPSGPVVEESGPSGPVVEESGPSGSIAEEVVRPPGPSVEESGQSGSCEAEVVGAGPSGPVESEAEPAGFQALV</sequence>
<proteinExistence type="predicted"/>
<comment type="caution">
    <text evidence="3">The sequence shown here is derived from an EMBL/GenBank/DDBJ whole genome shotgun (WGS) entry which is preliminary data.</text>
</comment>
<dbReference type="Proteomes" id="UP000652761">
    <property type="component" value="Unassembled WGS sequence"/>
</dbReference>
<feature type="non-terminal residue" evidence="3">
    <location>
        <position position="1"/>
    </location>
</feature>
<keyword evidence="2" id="KW-0812">Transmembrane</keyword>
<keyword evidence="2" id="KW-0472">Membrane</keyword>
<evidence type="ECO:0000313" key="3">
    <source>
        <dbReference type="EMBL" id="MQL97942.1"/>
    </source>
</evidence>
<evidence type="ECO:0000313" key="4">
    <source>
        <dbReference type="Proteomes" id="UP000652761"/>
    </source>
</evidence>
<feature type="transmembrane region" description="Helical" evidence="2">
    <location>
        <begin position="6"/>
        <end position="24"/>
    </location>
</feature>
<protein>
    <submittedName>
        <fullName evidence="3">Uncharacterized protein</fullName>
    </submittedName>
</protein>
<gene>
    <name evidence="3" type="ORF">Taro_030644</name>
</gene>
<keyword evidence="2" id="KW-1133">Transmembrane helix</keyword>